<comment type="caution">
    <text evidence="2">The sequence shown here is derived from an EMBL/GenBank/DDBJ whole genome shotgun (WGS) entry which is preliminary data.</text>
</comment>
<keyword evidence="3" id="KW-1185">Reference proteome</keyword>
<accession>A0A9N9HCI6</accession>
<reference evidence="2" key="1">
    <citation type="submission" date="2021-06" db="EMBL/GenBank/DDBJ databases">
        <authorList>
            <person name="Kallberg Y."/>
            <person name="Tangrot J."/>
            <person name="Rosling A."/>
        </authorList>
    </citation>
    <scope>NUCLEOTIDE SEQUENCE</scope>
    <source>
        <strain evidence="2">BR232B</strain>
    </source>
</reference>
<evidence type="ECO:0000313" key="3">
    <source>
        <dbReference type="Proteomes" id="UP000789739"/>
    </source>
</evidence>
<protein>
    <submittedName>
        <fullName evidence="2">848_t:CDS:1</fullName>
    </submittedName>
</protein>
<feature type="non-terminal residue" evidence="2">
    <location>
        <position position="71"/>
    </location>
</feature>
<proteinExistence type="predicted"/>
<organism evidence="2 3">
    <name type="scientific">Paraglomus brasilianum</name>
    <dbReference type="NCBI Taxonomy" id="144538"/>
    <lineage>
        <taxon>Eukaryota</taxon>
        <taxon>Fungi</taxon>
        <taxon>Fungi incertae sedis</taxon>
        <taxon>Mucoromycota</taxon>
        <taxon>Glomeromycotina</taxon>
        <taxon>Glomeromycetes</taxon>
        <taxon>Paraglomerales</taxon>
        <taxon>Paraglomeraceae</taxon>
        <taxon>Paraglomus</taxon>
    </lineage>
</organism>
<dbReference type="EMBL" id="CAJVPI010005488">
    <property type="protein sequence ID" value="CAG8674309.1"/>
    <property type="molecule type" value="Genomic_DNA"/>
</dbReference>
<gene>
    <name evidence="2" type="ORF">PBRASI_LOCUS11467</name>
</gene>
<evidence type="ECO:0000256" key="1">
    <source>
        <dbReference type="SAM" id="Coils"/>
    </source>
</evidence>
<keyword evidence="1" id="KW-0175">Coiled coil</keyword>
<dbReference type="Proteomes" id="UP000789739">
    <property type="component" value="Unassembled WGS sequence"/>
</dbReference>
<dbReference type="AlphaFoldDB" id="A0A9N9HCI6"/>
<feature type="coiled-coil region" evidence="1">
    <location>
        <begin position="10"/>
        <end position="51"/>
    </location>
</feature>
<sequence>MRKLFRQTYKQNLEKDNKRYIQALEMKNSLIRKLKGENRKHTQALENVTAKFTDLIELKRGKFEQREHGKT</sequence>
<evidence type="ECO:0000313" key="2">
    <source>
        <dbReference type="EMBL" id="CAG8674309.1"/>
    </source>
</evidence>
<name>A0A9N9HCI6_9GLOM</name>